<dbReference type="Gene3D" id="3.20.20.80">
    <property type="entry name" value="Glycosidases"/>
    <property type="match status" value="1"/>
</dbReference>
<evidence type="ECO:0000313" key="11">
    <source>
        <dbReference type="Proteomes" id="UP000050795"/>
    </source>
</evidence>
<evidence type="ECO:0000313" key="12">
    <source>
        <dbReference type="WBParaSite" id="TREG1_21730.1"/>
    </source>
</evidence>
<dbReference type="PRINTS" id="PR00741">
    <property type="entry name" value="GLHYDRLASE29"/>
</dbReference>
<reference evidence="12" key="2">
    <citation type="submission" date="2023-11" db="UniProtKB">
        <authorList>
            <consortium name="WormBaseParasite"/>
        </authorList>
    </citation>
    <scope>IDENTIFICATION</scope>
</reference>
<proteinExistence type="inferred from homology"/>
<dbReference type="GO" id="GO:0016139">
    <property type="term" value="P:glycoside catabolic process"/>
    <property type="evidence" value="ECO:0007669"/>
    <property type="project" value="TreeGrafter"/>
</dbReference>
<evidence type="ECO:0000256" key="9">
    <source>
        <dbReference type="PIRSR" id="PIRSR001092-1"/>
    </source>
</evidence>
<dbReference type="SUPFAM" id="SSF51445">
    <property type="entry name" value="(Trans)glycosidases"/>
    <property type="match status" value="1"/>
</dbReference>
<dbReference type="Proteomes" id="UP000050795">
    <property type="component" value="Unassembled WGS sequence"/>
</dbReference>
<keyword evidence="4 8" id="KW-0732">Signal</keyword>
<keyword evidence="5 8" id="KW-0378">Hydrolase</keyword>
<dbReference type="InterPro" id="IPR057739">
    <property type="entry name" value="Glyco_hydro_29_N"/>
</dbReference>
<dbReference type="PANTHER" id="PTHR10030">
    <property type="entry name" value="ALPHA-L-FUCOSIDASE"/>
    <property type="match status" value="1"/>
</dbReference>
<dbReference type="WBParaSite" id="TREG1_21730.1">
    <property type="protein sequence ID" value="TREG1_21730.1"/>
    <property type="gene ID" value="TREG1_21730"/>
</dbReference>
<evidence type="ECO:0000256" key="7">
    <source>
        <dbReference type="ARBA" id="ARBA00023295"/>
    </source>
</evidence>
<evidence type="ECO:0000256" key="8">
    <source>
        <dbReference type="PIRNR" id="PIRNR001092"/>
    </source>
</evidence>
<name>A0AA85JFI3_TRIRE</name>
<feature type="domain" description="Glycoside hydrolase family 29 N-terminal" evidence="10">
    <location>
        <begin position="27"/>
        <end position="365"/>
    </location>
</feature>
<reference evidence="11" key="1">
    <citation type="submission" date="2022-06" db="EMBL/GenBank/DDBJ databases">
        <authorList>
            <person name="Berger JAMES D."/>
            <person name="Berger JAMES D."/>
        </authorList>
    </citation>
    <scope>NUCLEOTIDE SEQUENCE [LARGE SCALE GENOMIC DNA]</scope>
</reference>
<evidence type="ECO:0000256" key="4">
    <source>
        <dbReference type="ARBA" id="ARBA00022729"/>
    </source>
</evidence>
<evidence type="ECO:0000256" key="3">
    <source>
        <dbReference type="ARBA" id="ARBA00012662"/>
    </source>
</evidence>
<feature type="signal peptide" evidence="8">
    <location>
        <begin position="1"/>
        <end position="21"/>
    </location>
</feature>
<dbReference type="InterPro" id="IPR018526">
    <property type="entry name" value="Glyco_hydro_29_CS"/>
</dbReference>
<dbReference type="PIRSF" id="PIRSF001092">
    <property type="entry name" value="Alpha-L-fucosidase"/>
    <property type="match status" value="1"/>
</dbReference>
<evidence type="ECO:0000259" key="10">
    <source>
        <dbReference type="Pfam" id="PF01120"/>
    </source>
</evidence>
<comment type="function">
    <text evidence="1">Alpha-L-fucosidase is responsible for hydrolyzing the alpha-1,6-linked fucose joined to the reducing-end N-acetylglucosamine of the carbohydrate moieties of glycoproteins.</text>
</comment>
<evidence type="ECO:0000256" key="2">
    <source>
        <dbReference type="ARBA" id="ARBA00007951"/>
    </source>
</evidence>
<dbReference type="PROSITE" id="PS00385">
    <property type="entry name" value="ALPHA_L_FUCOSIDASE"/>
    <property type="match status" value="1"/>
</dbReference>
<evidence type="ECO:0000256" key="6">
    <source>
        <dbReference type="ARBA" id="ARBA00023180"/>
    </source>
</evidence>
<organism evidence="11 12">
    <name type="scientific">Trichobilharzia regenti</name>
    <name type="common">Nasal bird schistosome</name>
    <dbReference type="NCBI Taxonomy" id="157069"/>
    <lineage>
        <taxon>Eukaryota</taxon>
        <taxon>Metazoa</taxon>
        <taxon>Spiralia</taxon>
        <taxon>Lophotrochozoa</taxon>
        <taxon>Platyhelminthes</taxon>
        <taxon>Trematoda</taxon>
        <taxon>Digenea</taxon>
        <taxon>Strigeidida</taxon>
        <taxon>Schistosomatoidea</taxon>
        <taxon>Schistosomatidae</taxon>
        <taxon>Trichobilharzia</taxon>
    </lineage>
</organism>
<dbReference type="InterPro" id="IPR016286">
    <property type="entry name" value="FUC_metazoa-typ"/>
</dbReference>
<feature type="chain" id="PRO_5041520088" description="alpha-L-fucosidase" evidence="8">
    <location>
        <begin position="22"/>
        <end position="521"/>
    </location>
</feature>
<dbReference type="Pfam" id="PF01120">
    <property type="entry name" value="Alpha_L_fucos"/>
    <property type="match status" value="1"/>
</dbReference>
<dbReference type="GO" id="GO:0006004">
    <property type="term" value="P:fucose metabolic process"/>
    <property type="evidence" value="ECO:0007669"/>
    <property type="project" value="InterPro"/>
</dbReference>
<dbReference type="FunFam" id="3.20.20.80:FF:000027">
    <property type="entry name" value="Alpha-L-fucosidase"/>
    <property type="match status" value="1"/>
</dbReference>
<keyword evidence="7 8" id="KW-0326">Glycosidase</keyword>
<comment type="similarity">
    <text evidence="2 8">Belongs to the glycosyl hydrolase 29 family.</text>
</comment>
<dbReference type="EC" id="3.2.1.51" evidence="3"/>
<dbReference type="GO" id="GO:0005764">
    <property type="term" value="C:lysosome"/>
    <property type="evidence" value="ECO:0007669"/>
    <property type="project" value="TreeGrafter"/>
</dbReference>
<dbReference type="AlphaFoldDB" id="A0AA85JFI3"/>
<keyword evidence="11" id="KW-1185">Reference proteome</keyword>
<keyword evidence="6" id="KW-0325">Glycoprotein</keyword>
<dbReference type="SMART" id="SM00812">
    <property type="entry name" value="Alpha_L_fucos"/>
    <property type="match status" value="1"/>
</dbReference>
<dbReference type="GO" id="GO:0004560">
    <property type="term" value="F:alpha-L-fucosidase activity"/>
    <property type="evidence" value="ECO:0007669"/>
    <property type="project" value="UniProtKB-EC"/>
</dbReference>
<protein>
    <recommendedName>
        <fullName evidence="3">alpha-L-fucosidase</fullName>
        <ecNumber evidence="3">3.2.1.51</ecNumber>
    </recommendedName>
</protein>
<dbReference type="InterPro" id="IPR000933">
    <property type="entry name" value="Glyco_hydro_29"/>
</dbReference>
<accession>A0AA85JFI3</accession>
<dbReference type="PANTHER" id="PTHR10030:SF37">
    <property type="entry name" value="ALPHA-L-FUCOSIDASE-RELATED"/>
    <property type="match status" value="1"/>
</dbReference>
<evidence type="ECO:0000256" key="1">
    <source>
        <dbReference type="ARBA" id="ARBA00004071"/>
    </source>
</evidence>
<dbReference type="InterPro" id="IPR017853">
    <property type="entry name" value="GH"/>
</dbReference>
<evidence type="ECO:0000256" key="5">
    <source>
        <dbReference type="ARBA" id="ARBA00022801"/>
    </source>
</evidence>
<sequence length="521" mass="60837">MRILIHYLFILLCCVIQSTISTSLISKHTNIKYEPNWESLDKRPLPAWYDKAKIGIFIHWGVFSVPSYRTEWFWWFWKGDSKSMPEISDYMKRYHDPDFAYADFAKQFHAEFFQPNEWADLFNKSGARYVVLTAKHHEGFCNWPSKNSWQWNSMDVGPRRDLVGELAEAVRKRTSLRFGVYHSLFEWFNPLYISDRENNFTKQTFVEQKTMPELYDLVLRYKPDVIWSDGDVGPDTYWNSTQFLAWLYNESPVKDTVVTNDRWGNGCSCKHGGYYSCEDHYRPGRLVNHKWENCMTLDCCSWGFRRDITLSSILTPEALLYEVITTVAYGGNILINVGPTAWGKILPIYEERLIQLGEWLSVNGEAIYETQPWRIQRETKPDFVWYTYKVKDTIESVDLSRQMTILDFINNLQYFKENPATVYAILTQWPEKKCTTVKNVDGSESISIQCKRELILPSVSVRPSLSQFALLDGSATGMPLPFTPIKESSSSGVKIDLPDLNIESSQKQLKWAWSIRMTNVF</sequence>
<feature type="site" description="May be important for catalysis" evidence="9">
    <location>
        <position position="294"/>
    </location>
</feature>